<name>A0ABV2JF97_9STRE</name>
<accession>A0ABV2JF97</accession>
<evidence type="ECO:0000313" key="5">
    <source>
        <dbReference type="EMBL" id="MET3633903.1"/>
    </source>
</evidence>
<gene>
    <name evidence="5" type="ORF">ABID28_000538</name>
</gene>
<keyword evidence="1 3" id="KW-0547">Nucleotide-binding</keyword>
<dbReference type="Proteomes" id="UP001549037">
    <property type="component" value="Unassembled WGS sequence"/>
</dbReference>
<dbReference type="EMBL" id="JBEPLN010000006">
    <property type="protein sequence ID" value="MET3633903.1"/>
    <property type="molecule type" value="Genomic_DNA"/>
</dbReference>
<protein>
    <submittedName>
        <fullName evidence="5">Anaerobic ribonucleoside-triphosphate reductase</fullName>
    </submittedName>
</protein>
<evidence type="ECO:0000313" key="6">
    <source>
        <dbReference type="Proteomes" id="UP001549037"/>
    </source>
</evidence>
<dbReference type="InterPro" id="IPR005144">
    <property type="entry name" value="ATP-cone_dom"/>
</dbReference>
<keyword evidence="6" id="KW-1185">Reference proteome</keyword>
<evidence type="ECO:0000259" key="4">
    <source>
        <dbReference type="PROSITE" id="PS51161"/>
    </source>
</evidence>
<dbReference type="PANTHER" id="PTHR21075:SF0">
    <property type="entry name" value="ANAEROBIC RIBONUCLEOSIDE-TRIPHOSPHATE REDUCTASE"/>
    <property type="match status" value="1"/>
</dbReference>
<comment type="caution">
    <text evidence="5">The sequence shown here is derived from an EMBL/GenBank/DDBJ whole genome shotgun (WGS) entry which is preliminary data.</text>
</comment>
<proteinExistence type="predicted"/>
<dbReference type="PROSITE" id="PS51161">
    <property type="entry name" value="ATP_CONE"/>
    <property type="match status" value="1"/>
</dbReference>
<feature type="domain" description="ATP-cone" evidence="4">
    <location>
        <begin position="1"/>
        <end position="95"/>
    </location>
</feature>
<evidence type="ECO:0000256" key="1">
    <source>
        <dbReference type="ARBA" id="ARBA00022741"/>
    </source>
</evidence>
<evidence type="ECO:0000256" key="2">
    <source>
        <dbReference type="ARBA" id="ARBA00022840"/>
    </source>
</evidence>
<sequence length="112" mass="13088">MQIIKRDGQVTNFDPDKIYQAILKAAQTVYVLDDKLRQDLAQVTKKVVIDLEEAKVERPTISMIQSMVEYRLLDAGFINIAEHYISYRLQRDLERNGYGDHIAVHLHFEQLK</sequence>
<evidence type="ECO:0000256" key="3">
    <source>
        <dbReference type="PROSITE-ProRule" id="PRU00492"/>
    </source>
</evidence>
<organism evidence="5 6">
    <name type="scientific">Streptococcus porcorum</name>
    <dbReference type="NCBI Taxonomy" id="701526"/>
    <lineage>
        <taxon>Bacteria</taxon>
        <taxon>Bacillati</taxon>
        <taxon>Bacillota</taxon>
        <taxon>Bacilli</taxon>
        <taxon>Lactobacillales</taxon>
        <taxon>Streptococcaceae</taxon>
        <taxon>Streptococcus</taxon>
    </lineage>
</organism>
<dbReference type="Pfam" id="PF03477">
    <property type="entry name" value="ATP-cone"/>
    <property type="match status" value="1"/>
</dbReference>
<dbReference type="PANTHER" id="PTHR21075">
    <property type="entry name" value="ANAEROBIC RIBONUCLEOSIDE-TRIPHOSPHATE REDUCTASE"/>
    <property type="match status" value="1"/>
</dbReference>
<reference evidence="5 6" key="1">
    <citation type="submission" date="2024-06" db="EMBL/GenBank/DDBJ databases">
        <title>Genomic Encyclopedia of Type Strains, Phase IV (KMG-IV): sequencing the most valuable type-strain genomes for metagenomic binning, comparative biology and taxonomic classification.</title>
        <authorList>
            <person name="Goeker M."/>
        </authorList>
    </citation>
    <scope>NUCLEOTIDE SEQUENCE [LARGE SCALE GENOMIC DNA]</scope>
    <source>
        <strain evidence="5 6">DSM 28302</strain>
    </source>
</reference>
<dbReference type="RefSeq" id="WP_354367867.1">
    <property type="nucleotide sequence ID" value="NZ_JBEPLN010000006.1"/>
</dbReference>
<keyword evidence="2 3" id="KW-0067">ATP-binding</keyword>